<comment type="caution">
    <text evidence="1">The sequence shown here is derived from an EMBL/GenBank/DDBJ whole genome shotgun (WGS) entry which is preliminary data.</text>
</comment>
<proteinExistence type="predicted"/>
<accession>A0A1Q9CM16</accession>
<dbReference type="AlphaFoldDB" id="A0A1Q9CM16"/>
<reference evidence="1 2" key="1">
    <citation type="submission" date="2016-02" db="EMBL/GenBank/DDBJ databases">
        <title>Genome analysis of coral dinoflagellate symbionts highlights evolutionary adaptations to a symbiotic lifestyle.</title>
        <authorList>
            <person name="Aranda M."/>
            <person name="Li Y."/>
            <person name="Liew Y.J."/>
            <person name="Baumgarten S."/>
            <person name="Simakov O."/>
            <person name="Wilson M."/>
            <person name="Piel J."/>
            <person name="Ashoor H."/>
            <person name="Bougouffa S."/>
            <person name="Bajic V.B."/>
            <person name="Ryu T."/>
            <person name="Ravasi T."/>
            <person name="Bayer T."/>
            <person name="Micklem G."/>
            <person name="Kim H."/>
            <person name="Bhak J."/>
            <person name="Lajeunesse T.C."/>
            <person name="Voolstra C.R."/>
        </authorList>
    </citation>
    <scope>NUCLEOTIDE SEQUENCE [LARGE SCALE GENOMIC DNA]</scope>
    <source>
        <strain evidence="1 2">CCMP2467</strain>
    </source>
</reference>
<protein>
    <submittedName>
        <fullName evidence="1">Uncharacterized protein</fullName>
    </submittedName>
</protein>
<dbReference type="Proteomes" id="UP000186817">
    <property type="component" value="Unassembled WGS sequence"/>
</dbReference>
<sequence length="161" mass="18106">MYIEVCIPEVGVMDAGRYGPDDESLVAVRQPSRRTLTIMVTEARALDDLYQRRSGAAGLDRRAQIRKVLKTQIYWPPRVFMLADSLTKRLGNSQLTRLVMALGLYGLRKATSTVKWTGIASQGRRLFAVTHHPAKIFSFELPHLVRQSCSSSRLRGCKTSI</sequence>
<gene>
    <name evidence="1" type="ORF">AK812_SmicGene35208</name>
</gene>
<keyword evidence="2" id="KW-1185">Reference proteome</keyword>
<evidence type="ECO:0000313" key="2">
    <source>
        <dbReference type="Proteomes" id="UP000186817"/>
    </source>
</evidence>
<name>A0A1Q9CM16_SYMMI</name>
<dbReference type="EMBL" id="LSRX01001078">
    <property type="protein sequence ID" value="OLP83955.1"/>
    <property type="molecule type" value="Genomic_DNA"/>
</dbReference>
<dbReference type="OrthoDB" id="10528178at2759"/>
<evidence type="ECO:0000313" key="1">
    <source>
        <dbReference type="EMBL" id="OLP83955.1"/>
    </source>
</evidence>
<organism evidence="1 2">
    <name type="scientific">Symbiodinium microadriaticum</name>
    <name type="common">Dinoflagellate</name>
    <name type="synonym">Zooxanthella microadriatica</name>
    <dbReference type="NCBI Taxonomy" id="2951"/>
    <lineage>
        <taxon>Eukaryota</taxon>
        <taxon>Sar</taxon>
        <taxon>Alveolata</taxon>
        <taxon>Dinophyceae</taxon>
        <taxon>Suessiales</taxon>
        <taxon>Symbiodiniaceae</taxon>
        <taxon>Symbiodinium</taxon>
    </lineage>
</organism>